<feature type="region of interest" description="Disordered" evidence="1">
    <location>
        <begin position="119"/>
        <end position="169"/>
    </location>
</feature>
<dbReference type="AlphaFoldDB" id="A0A251QDN1"/>
<organism evidence="3 4">
    <name type="scientific">Prunus persica</name>
    <name type="common">Peach</name>
    <name type="synonym">Amygdalus persica</name>
    <dbReference type="NCBI Taxonomy" id="3760"/>
    <lineage>
        <taxon>Eukaryota</taxon>
        <taxon>Viridiplantae</taxon>
        <taxon>Streptophyta</taxon>
        <taxon>Embryophyta</taxon>
        <taxon>Tracheophyta</taxon>
        <taxon>Spermatophyta</taxon>
        <taxon>Magnoliopsida</taxon>
        <taxon>eudicotyledons</taxon>
        <taxon>Gunneridae</taxon>
        <taxon>Pentapetalae</taxon>
        <taxon>rosids</taxon>
        <taxon>fabids</taxon>
        <taxon>Rosales</taxon>
        <taxon>Rosaceae</taxon>
        <taxon>Amygdaloideae</taxon>
        <taxon>Amygdaleae</taxon>
        <taxon>Prunus</taxon>
    </lineage>
</organism>
<accession>A0A251QDN1</accession>
<feature type="compositionally biased region" description="Low complexity" evidence="1">
    <location>
        <begin position="1"/>
        <end position="20"/>
    </location>
</feature>
<dbReference type="eggNOG" id="KOG1603">
    <property type="taxonomic scope" value="Eukaryota"/>
</dbReference>
<feature type="transmembrane region" description="Helical" evidence="2">
    <location>
        <begin position="219"/>
        <end position="238"/>
    </location>
</feature>
<evidence type="ECO:0000313" key="4">
    <source>
        <dbReference type="Proteomes" id="UP000006882"/>
    </source>
</evidence>
<dbReference type="OrthoDB" id="10529188at2759"/>
<sequence length="248" mass="28131">MAKNNNNNGFENKNMNNVENKFNKEDANDAKKMQPEKTDNDEKPKEAPLNLRNSRVLESEKLMLDLLEIFDLDKLLTLSGCTSLSKTEGCDSVRADTTTDLLSKIEFNLQKLAESMEKLKKPVQIVPPKKKNGGNDRNDGNDGNGGGGGDEKKREEDEGNGGGKMKYPAGQSRFGQFSYGKVYRHGYGYQNGALKTEEKMLLLCCEFFGLLVNHLAKDIYSNIMLFFITFVYYLMWQFRWTTTSIKIM</sequence>
<keyword evidence="2" id="KW-0812">Transmembrane</keyword>
<feature type="region of interest" description="Disordered" evidence="1">
    <location>
        <begin position="1"/>
        <end position="51"/>
    </location>
</feature>
<protein>
    <submittedName>
        <fullName evidence="3">Uncharacterized protein</fullName>
    </submittedName>
</protein>
<evidence type="ECO:0000256" key="1">
    <source>
        <dbReference type="SAM" id="MobiDB-lite"/>
    </source>
</evidence>
<dbReference type="EMBL" id="CM007652">
    <property type="protein sequence ID" value="ONI20785.1"/>
    <property type="molecule type" value="Genomic_DNA"/>
</dbReference>
<reference evidence="3 4" key="1">
    <citation type="journal article" date="2013" name="Nat. Genet.">
        <title>The high-quality draft genome of peach (Prunus persica) identifies unique patterns of genetic diversity, domestication and genome evolution.</title>
        <authorList>
            <consortium name="International Peach Genome Initiative"/>
            <person name="Verde I."/>
            <person name="Abbott A.G."/>
            <person name="Scalabrin S."/>
            <person name="Jung S."/>
            <person name="Shu S."/>
            <person name="Marroni F."/>
            <person name="Zhebentyayeva T."/>
            <person name="Dettori M.T."/>
            <person name="Grimwood J."/>
            <person name="Cattonaro F."/>
            <person name="Zuccolo A."/>
            <person name="Rossini L."/>
            <person name="Jenkins J."/>
            <person name="Vendramin E."/>
            <person name="Meisel L.A."/>
            <person name="Decroocq V."/>
            <person name="Sosinski B."/>
            <person name="Prochnik S."/>
            <person name="Mitros T."/>
            <person name="Policriti A."/>
            <person name="Cipriani G."/>
            <person name="Dondini L."/>
            <person name="Ficklin S."/>
            <person name="Goodstein D.M."/>
            <person name="Xuan P."/>
            <person name="Del Fabbro C."/>
            <person name="Aramini V."/>
            <person name="Copetti D."/>
            <person name="Gonzalez S."/>
            <person name="Horner D.S."/>
            <person name="Falchi R."/>
            <person name="Lucas S."/>
            <person name="Mica E."/>
            <person name="Maldonado J."/>
            <person name="Lazzari B."/>
            <person name="Bielenberg D."/>
            <person name="Pirona R."/>
            <person name="Miculan M."/>
            <person name="Barakat A."/>
            <person name="Testolin R."/>
            <person name="Stella A."/>
            <person name="Tartarini S."/>
            <person name="Tonutti P."/>
            <person name="Arus P."/>
            <person name="Orellana A."/>
            <person name="Wells C."/>
            <person name="Main D."/>
            <person name="Vizzotto G."/>
            <person name="Silva H."/>
            <person name="Salamini F."/>
            <person name="Schmutz J."/>
            <person name="Morgante M."/>
            <person name="Rokhsar D.S."/>
        </authorList>
    </citation>
    <scope>NUCLEOTIDE SEQUENCE [LARGE SCALE GENOMIC DNA]</scope>
    <source>
        <strain evidence="4">cv. Nemared</strain>
    </source>
</reference>
<feature type="compositionally biased region" description="Basic and acidic residues" evidence="1">
    <location>
        <begin position="21"/>
        <end position="46"/>
    </location>
</feature>
<dbReference type="Gramene" id="ONI20785">
    <property type="protein sequence ID" value="ONI20785"/>
    <property type="gene ID" value="PRUPE_2G033600"/>
</dbReference>
<proteinExistence type="predicted"/>
<keyword evidence="2" id="KW-0472">Membrane</keyword>
<keyword evidence="2" id="KW-1133">Transmembrane helix</keyword>
<dbReference type="Proteomes" id="UP000006882">
    <property type="component" value="Chromosome G2"/>
</dbReference>
<gene>
    <name evidence="3" type="ORF">PRUPE_2G033600</name>
</gene>
<evidence type="ECO:0000313" key="3">
    <source>
        <dbReference type="EMBL" id="ONI20785.1"/>
    </source>
</evidence>
<evidence type="ECO:0000256" key="2">
    <source>
        <dbReference type="SAM" id="Phobius"/>
    </source>
</evidence>
<name>A0A251QDN1_PRUPE</name>
<keyword evidence="4" id="KW-1185">Reference proteome</keyword>